<accession>A0A183EB40</accession>
<dbReference type="GO" id="GO:0005634">
    <property type="term" value="C:nucleus"/>
    <property type="evidence" value="ECO:0007669"/>
    <property type="project" value="TreeGrafter"/>
</dbReference>
<proteinExistence type="predicted"/>
<evidence type="ECO:0000256" key="3">
    <source>
        <dbReference type="SAM" id="MobiDB-lite"/>
    </source>
</evidence>
<keyword evidence="1 2" id="KW-0103">Bromodomain</keyword>
<dbReference type="Proteomes" id="UP000271098">
    <property type="component" value="Unassembled WGS sequence"/>
</dbReference>
<reference evidence="7" key="1">
    <citation type="submission" date="2016-06" db="UniProtKB">
        <authorList>
            <consortium name="WormBaseParasite"/>
        </authorList>
    </citation>
    <scope>IDENTIFICATION</scope>
</reference>
<reference evidence="5 6" key="2">
    <citation type="submission" date="2018-11" db="EMBL/GenBank/DDBJ databases">
        <authorList>
            <consortium name="Pathogen Informatics"/>
        </authorList>
    </citation>
    <scope>NUCLEOTIDE SEQUENCE [LARGE SCALE GENOMIC DNA]</scope>
</reference>
<evidence type="ECO:0000313" key="7">
    <source>
        <dbReference type="WBParaSite" id="GPUH_0001820601-mRNA-1"/>
    </source>
</evidence>
<sequence>MKLMPPQEVEIPRPTNKRAGKSKKSTARATAARAAKGASRESSVSVHRGIADSSSVLEPTANADIPAATTAGPVDDVHPTSSRAPVQPAVPSKVQKGVKRKADTTTSFGEEVVSAKVATRRESGRPPKKPNYFIDYNQLKPRFKGKQTEQMKYCQRIMNELFTKKCKSFTWPFLEPVDVEGLKLEDYYDIVKNPMDLGTIRLASFFLF</sequence>
<evidence type="ECO:0000256" key="2">
    <source>
        <dbReference type="PROSITE-ProRule" id="PRU00035"/>
    </source>
</evidence>
<dbReference type="PANTHER" id="PTHR22880:SF225">
    <property type="entry name" value="BROMODOMAIN-CONTAINING PROTEIN BET-1-RELATED"/>
    <property type="match status" value="1"/>
</dbReference>
<dbReference type="AlphaFoldDB" id="A0A183EB40"/>
<dbReference type="PRINTS" id="PR00503">
    <property type="entry name" value="BROMODOMAIN"/>
</dbReference>
<keyword evidence="6" id="KW-1185">Reference proteome</keyword>
<protein>
    <submittedName>
        <fullName evidence="7">Bromo domain-containing protein</fullName>
    </submittedName>
</protein>
<dbReference type="InterPro" id="IPR050935">
    <property type="entry name" value="Bromo_chromatin_reader"/>
</dbReference>
<dbReference type="WBParaSite" id="GPUH_0001820601-mRNA-1">
    <property type="protein sequence ID" value="GPUH_0001820601-mRNA-1"/>
    <property type="gene ID" value="GPUH_0001820601"/>
</dbReference>
<dbReference type="SUPFAM" id="SSF47370">
    <property type="entry name" value="Bromodomain"/>
    <property type="match status" value="1"/>
</dbReference>
<dbReference type="GO" id="GO:0006338">
    <property type="term" value="P:chromatin remodeling"/>
    <property type="evidence" value="ECO:0007669"/>
    <property type="project" value="TreeGrafter"/>
</dbReference>
<dbReference type="InterPro" id="IPR036427">
    <property type="entry name" value="Bromodomain-like_sf"/>
</dbReference>
<dbReference type="PANTHER" id="PTHR22880">
    <property type="entry name" value="FALZ-RELATED BROMODOMAIN-CONTAINING PROTEINS"/>
    <property type="match status" value="1"/>
</dbReference>
<evidence type="ECO:0000313" key="6">
    <source>
        <dbReference type="Proteomes" id="UP000271098"/>
    </source>
</evidence>
<feature type="compositionally biased region" description="Basic residues" evidence="3">
    <location>
        <begin position="15"/>
        <end position="26"/>
    </location>
</feature>
<gene>
    <name evidence="5" type="ORF">GPUH_LOCUS18181</name>
</gene>
<dbReference type="GO" id="GO:0000785">
    <property type="term" value="C:chromatin"/>
    <property type="evidence" value="ECO:0007669"/>
    <property type="project" value="TreeGrafter"/>
</dbReference>
<evidence type="ECO:0000259" key="4">
    <source>
        <dbReference type="PROSITE" id="PS50014"/>
    </source>
</evidence>
<feature type="region of interest" description="Disordered" evidence="3">
    <location>
        <begin position="1"/>
        <end position="105"/>
    </location>
</feature>
<name>A0A183EB40_9BILA</name>
<dbReference type="OrthoDB" id="21449at2759"/>
<dbReference type="Gene3D" id="1.20.920.10">
    <property type="entry name" value="Bromodomain-like"/>
    <property type="match status" value="1"/>
</dbReference>
<evidence type="ECO:0000256" key="1">
    <source>
        <dbReference type="ARBA" id="ARBA00023117"/>
    </source>
</evidence>
<evidence type="ECO:0000313" key="5">
    <source>
        <dbReference type="EMBL" id="VDN31210.1"/>
    </source>
</evidence>
<feature type="domain" description="Bromo" evidence="4">
    <location>
        <begin position="165"/>
        <end position="201"/>
    </location>
</feature>
<dbReference type="GO" id="GO:0006355">
    <property type="term" value="P:regulation of DNA-templated transcription"/>
    <property type="evidence" value="ECO:0007669"/>
    <property type="project" value="TreeGrafter"/>
</dbReference>
<dbReference type="InterPro" id="IPR001487">
    <property type="entry name" value="Bromodomain"/>
</dbReference>
<dbReference type="EMBL" id="UYRT01086340">
    <property type="protein sequence ID" value="VDN31210.1"/>
    <property type="molecule type" value="Genomic_DNA"/>
</dbReference>
<dbReference type="Pfam" id="PF00439">
    <property type="entry name" value="Bromodomain"/>
    <property type="match status" value="1"/>
</dbReference>
<feature type="compositionally biased region" description="Low complexity" evidence="3">
    <location>
        <begin position="27"/>
        <end position="43"/>
    </location>
</feature>
<dbReference type="PROSITE" id="PS50014">
    <property type="entry name" value="BROMODOMAIN_2"/>
    <property type="match status" value="1"/>
</dbReference>
<organism evidence="7">
    <name type="scientific">Gongylonema pulchrum</name>
    <dbReference type="NCBI Taxonomy" id="637853"/>
    <lineage>
        <taxon>Eukaryota</taxon>
        <taxon>Metazoa</taxon>
        <taxon>Ecdysozoa</taxon>
        <taxon>Nematoda</taxon>
        <taxon>Chromadorea</taxon>
        <taxon>Rhabditida</taxon>
        <taxon>Spirurina</taxon>
        <taxon>Spiruromorpha</taxon>
        <taxon>Spiruroidea</taxon>
        <taxon>Gongylonematidae</taxon>
        <taxon>Gongylonema</taxon>
    </lineage>
</organism>